<evidence type="ECO:0000256" key="1">
    <source>
        <dbReference type="ARBA" id="ARBA00004141"/>
    </source>
</evidence>
<evidence type="ECO:0000256" key="5">
    <source>
        <dbReference type="ARBA" id="ARBA00023136"/>
    </source>
</evidence>
<name>A0A098LKP5_9BACT</name>
<evidence type="ECO:0000313" key="8">
    <source>
        <dbReference type="Proteomes" id="UP000030185"/>
    </source>
</evidence>
<dbReference type="Proteomes" id="UP000030185">
    <property type="component" value="Unassembled WGS sequence"/>
</dbReference>
<protein>
    <submittedName>
        <fullName evidence="7">ABC transporter permease</fullName>
    </submittedName>
</protein>
<proteinExistence type="inferred from homology"/>
<dbReference type="OrthoDB" id="9788444at2"/>
<feature type="transmembrane region" description="Helical" evidence="6">
    <location>
        <begin position="198"/>
        <end position="219"/>
    </location>
</feature>
<evidence type="ECO:0000313" key="7">
    <source>
        <dbReference type="EMBL" id="GAL87561.1"/>
    </source>
</evidence>
<keyword evidence="8" id="KW-1185">Reference proteome</keyword>
<sequence>MLAQILALIKKDLTLEWRQKYAFGGILLYVGGAIFICYLSIGVRTSQLSPSTWNAIFWIIMLFISINAVSKSFFQERQQRFIYYYTIANPQAFIISKIIYNGILMIFLGIIAFGFYTLVMENRVEDNMLFILNILLASISFASSLTMISAIAAKAGNNATLMAILGFPVILPLLLLIIKISKAAMDGLDRSLSIDEIAIVLSINVIIITVTYLLFPYLWRS</sequence>
<feature type="transmembrane region" description="Helical" evidence="6">
    <location>
        <begin position="130"/>
        <end position="152"/>
    </location>
</feature>
<dbReference type="GO" id="GO:0017004">
    <property type="term" value="P:cytochrome complex assembly"/>
    <property type="evidence" value="ECO:0007669"/>
    <property type="project" value="InterPro"/>
</dbReference>
<accession>A0A098LKP5</accession>
<dbReference type="STRING" id="153721.MYP_4791"/>
<organism evidence="7 8">
    <name type="scientific">Sporocytophaga myxococcoides</name>
    <dbReference type="NCBI Taxonomy" id="153721"/>
    <lineage>
        <taxon>Bacteria</taxon>
        <taxon>Pseudomonadati</taxon>
        <taxon>Bacteroidota</taxon>
        <taxon>Cytophagia</taxon>
        <taxon>Cytophagales</taxon>
        <taxon>Cytophagaceae</taxon>
        <taxon>Sporocytophaga</taxon>
    </lineage>
</organism>
<comment type="similarity">
    <text evidence="2">Belongs to the CcmB/CycW/HelB family.</text>
</comment>
<evidence type="ECO:0000256" key="4">
    <source>
        <dbReference type="ARBA" id="ARBA00022989"/>
    </source>
</evidence>
<keyword evidence="3 6" id="KW-0812">Transmembrane</keyword>
<comment type="caution">
    <text evidence="7">The sequence shown here is derived from an EMBL/GenBank/DDBJ whole genome shotgun (WGS) entry which is preliminary data.</text>
</comment>
<dbReference type="GO" id="GO:0015232">
    <property type="term" value="F:heme transmembrane transporter activity"/>
    <property type="evidence" value="ECO:0007669"/>
    <property type="project" value="InterPro"/>
</dbReference>
<evidence type="ECO:0000256" key="6">
    <source>
        <dbReference type="SAM" id="Phobius"/>
    </source>
</evidence>
<keyword evidence="5 6" id="KW-0472">Membrane</keyword>
<dbReference type="GO" id="GO:0016020">
    <property type="term" value="C:membrane"/>
    <property type="evidence" value="ECO:0007669"/>
    <property type="project" value="UniProtKB-SubCell"/>
</dbReference>
<feature type="transmembrane region" description="Helical" evidence="6">
    <location>
        <begin position="98"/>
        <end position="118"/>
    </location>
</feature>
<feature type="transmembrane region" description="Helical" evidence="6">
    <location>
        <begin position="159"/>
        <end position="178"/>
    </location>
</feature>
<keyword evidence="4 6" id="KW-1133">Transmembrane helix</keyword>
<dbReference type="InterPro" id="IPR003544">
    <property type="entry name" value="Cyt_c_biogenesis_CcmB"/>
</dbReference>
<feature type="transmembrane region" description="Helical" evidence="6">
    <location>
        <begin position="21"/>
        <end position="43"/>
    </location>
</feature>
<comment type="subcellular location">
    <subcellularLocation>
        <location evidence="1">Membrane</location>
        <topology evidence="1">Multi-pass membrane protein</topology>
    </subcellularLocation>
</comment>
<dbReference type="EMBL" id="BBLT01000014">
    <property type="protein sequence ID" value="GAL87561.1"/>
    <property type="molecule type" value="Genomic_DNA"/>
</dbReference>
<gene>
    <name evidence="7" type="ORF">MYP_4791</name>
</gene>
<evidence type="ECO:0000256" key="3">
    <source>
        <dbReference type="ARBA" id="ARBA00022692"/>
    </source>
</evidence>
<reference evidence="7 8" key="1">
    <citation type="submission" date="2014-09" db="EMBL/GenBank/DDBJ databases">
        <title>Sporocytophaga myxococcoides PG-01 genome sequencing.</title>
        <authorList>
            <person name="Liu L."/>
            <person name="Gao P.J."/>
            <person name="Chen G.J."/>
            <person name="Wang L.S."/>
        </authorList>
    </citation>
    <scope>NUCLEOTIDE SEQUENCE [LARGE SCALE GENOMIC DNA]</scope>
    <source>
        <strain evidence="7 8">PG-01</strain>
    </source>
</reference>
<dbReference type="eggNOG" id="COG2386">
    <property type="taxonomic scope" value="Bacteria"/>
</dbReference>
<dbReference type="RefSeq" id="WP_045469249.1">
    <property type="nucleotide sequence ID" value="NZ_BBLT01000014.1"/>
</dbReference>
<dbReference type="Pfam" id="PF03379">
    <property type="entry name" value="CcmB"/>
    <property type="match status" value="1"/>
</dbReference>
<dbReference type="AlphaFoldDB" id="A0A098LKP5"/>
<feature type="transmembrane region" description="Helical" evidence="6">
    <location>
        <begin position="55"/>
        <end position="74"/>
    </location>
</feature>
<evidence type="ECO:0000256" key="2">
    <source>
        <dbReference type="ARBA" id="ARBA00010544"/>
    </source>
</evidence>